<evidence type="ECO:0000313" key="1">
    <source>
        <dbReference type="EMBL" id="KIK35051.1"/>
    </source>
</evidence>
<reference evidence="2" key="2">
    <citation type="submission" date="2015-01" db="EMBL/GenBank/DDBJ databases">
        <title>Evolutionary Origins and Diversification of the Mycorrhizal Mutualists.</title>
        <authorList>
            <consortium name="DOE Joint Genome Institute"/>
            <consortium name="Mycorrhizal Genomics Consortium"/>
            <person name="Kohler A."/>
            <person name="Kuo A."/>
            <person name="Nagy L.G."/>
            <person name="Floudas D."/>
            <person name="Copeland A."/>
            <person name="Barry K.W."/>
            <person name="Cichocki N."/>
            <person name="Veneault-Fourrey C."/>
            <person name="LaButti K."/>
            <person name="Lindquist E.A."/>
            <person name="Lipzen A."/>
            <person name="Lundell T."/>
            <person name="Morin E."/>
            <person name="Murat C."/>
            <person name="Riley R."/>
            <person name="Ohm R."/>
            <person name="Sun H."/>
            <person name="Tunlid A."/>
            <person name="Henrissat B."/>
            <person name="Grigoriev I.V."/>
            <person name="Hibbett D.S."/>
            <person name="Martin F."/>
        </authorList>
    </citation>
    <scope>NUCLEOTIDE SEQUENCE [LARGE SCALE GENOMIC DNA]</scope>
    <source>
        <strain evidence="2">UH-Slu-Lm8-n1</strain>
    </source>
</reference>
<dbReference type="AlphaFoldDB" id="A0A0C9ZZX7"/>
<dbReference type="EMBL" id="KN835670">
    <property type="protein sequence ID" value="KIK35051.1"/>
    <property type="molecule type" value="Genomic_DNA"/>
</dbReference>
<gene>
    <name evidence="1" type="ORF">CY34DRAFT_601693</name>
</gene>
<protein>
    <submittedName>
        <fullName evidence="1">Uncharacterized protein</fullName>
    </submittedName>
</protein>
<dbReference type="InParanoid" id="A0A0C9ZZX7"/>
<reference evidence="1 2" key="1">
    <citation type="submission" date="2014-04" db="EMBL/GenBank/DDBJ databases">
        <authorList>
            <consortium name="DOE Joint Genome Institute"/>
            <person name="Kuo A."/>
            <person name="Ruytinx J."/>
            <person name="Rineau F."/>
            <person name="Colpaert J."/>
            <person name="Kohler A."/>
            <person name="Nagy L.G."/>
            <person name="Floudas D."/>
            <person name="Copeland A."/>
            <person name="Barry K.W."/>
            <person name="Cichocki N."/>
            <person name="Veneault-Fourrey C."/>
            <person name="LaButti K."/>
            <person name="Lindquist E.A."/>
            <person name="Lipzen A."/>
            <person name="Lundell T."/>
            <person name="Morin E."/>
            <person name="Murat C."/>
            <person name="Sun H."/>
            <person name="Tunlid A."/>
            <person name="Henrissat B."/>
            <person name="Grigoriev I.V."/>
            <person name="Hibbett D.S."/>
            <person name="Martin F."/>
            <person name="Nordberg H.P."/>
            <person name="Cantor M.N."/>
            <person name="Hua S.X."/>
        </authorList>
    </citation>
    <scope>NUCLEOTIDE SEQUENCE [LARGE SCALE GENOMIC DNA]</scope>
    <source>
        <strain evidence="1 2">UH-Slu-Lm8-n1</strain>
    </source>
</reference>
<evidence type="ECO:0000313" key="2">
    <source>
        <dbReference type="Proteomes" id="UP000054485"/>
    </source>
</evidence>
<keyword evidence="2" id="KW-1185">Reference proteome</keyword>
<dbReference type="HOGENOM" id="CLU_1636538_0_0_1"/>
<name>A0A0C9ZZX7_9AGAM</name>
<dbReference type="Proteomes" id="UP000054485">
    <property type="component" value="Unassembled WGS sequence"/>
</dbReference>
<organism evidence="1 2">
    <name type="scientific">Suillus luteus UH-Slu-Lm8-n1</name>
    <dbReference type="NCBI Taxonomy" id="930992"/>
    <lineage>
        <taxon>Eukaryota</taxon>
        <taxon>Fungi</taxon>
        <taxon>Dikarya</taxon>
        <taxon>Basidiomycota</taxon>
        <taxon>Agaricomycotina</taxon>
        <taxon>Agaricomycetes</taxon>
        <taxon>Agaricomycetidae</taxon>
        <taxon>Boletales</taxon>
        <taxon>Suillineae</taxon>
        <taxon>Suillaceae</taxon>
        <taxon>Suillus</taxon>
    </lineage>
</organism>
<accession>A0A0C9ZZX7</accession>
<sequence length="162" mass="18907">MLLLRPHTASDLADCNPIMRRQVVHDNDNNGLTGKRTRDFARQGREGRSCTLRSYHFTYPDGHRYVGQELLGEAPGPNSSSACWRAEYFSLPATRHPRKPPYSRYSRPLENIQYVLDTVLHIRRVLMDNISPASTSNILFRDWLTEHLEKDHVCWTICKWRN</sequence>
<proteinExistence type="predicted"/>